<protein>
    <recommendedName>
        <fullName evidence="3">Ig-like domain-containing protein</fullName>
    </recommendedName>
</protein>
<sequence>MKTKLSFLILSFIVFHFNVSCLGSKESTMDLKTSFCENPCAITNKCEYNTETGTASWEVIIPDGGKLSAKSQSGNTITYTCTGGNGNTSKVTLKQDTAKGLSKNPQSKLIIIVTYEACDTEELLTKKKTSVVQGSPFNNPTCY</sequence>
<accession>A0ABW5JWI8</accession>
<proteinExistence type="predicted"/>
<organism evidence="1 2">
    <name type="scientific">Lacinutrix gracilariae</name>
    <dbReference type="NCBI Taxonomy" id="1747198"/>
    <lineage>
        <taxon>Bacteria</taxon>
        <taxon>Pseudomonadati</taxon>
        <taxon>Bacteroidota</taxon>
        <taxon>Flavobacteriia</taxon>
        <taxon>Flavobacteriales</taxon>
        <taxon>Flavobacteriaceae</taxon>
        <taxon>Lacinutrix</taxon>
    </lineage>
</organism>
<reference evidence="2" key="1">
    <citation type="journal article" date="2019" name="Int. J. Syst. Evol. Microbiol.">
        <title>The Global Catalogue of Microorganisms (GCM) 10K type strain sequencing project: providing services to taxonomists for standard genome sequencing and annotation.</title>
        <authorList>
            <consortium name="The Broad Institute Genomics Platform"/>
            <consortium name="The Broad Institute Genome Sequencing Center for Infectious Disease"/>
            <person name="Wu L."/>
            <person name="Ma J."/>
        </authorList>
    </citation>
    <scope>NUCLEOTIDE SEQUENCE [LARGE SCALE GENOMIC DNA]</scope>
    <source>
        <strain evidence="2">KCTC 42808</strain>
    </source>
</reference>
<gene>
    <name evidence="1" type="ORF">ACFSSB_02125</name>
</gene>
<keyword evidence="2" id="KW-1185">Reference proteome</keyword>
<name>A0ABW5JWI8_9FLAO</name>
<dbReference type="EMBL" id="JBHULM010000004">
    <property type="protein sequence ID" value="MFD2541102.1"/>
    <property type="molecule type" value="Genomic_DNA"/>
</dbReference>
<comment type="caution">
    <text evidence="1">The sequence shown here is derived from an EMBL/GenBank/DDBJ whole genome shotgun (WGS) entry which is preliminary data.</text>
</comment>
<evidence type="ECO:0000313" key="2">
    <source>
        <dbReference type="Proteomes" id="UP001597467"/>
    </source>
</evidence>
<dbReference type="Proteomes" id="UP001597467">
    <property type="component" value="Unassembled WGS sequence"/>
</dbReference>
<evidence type="ECO:0008006" key="3">
    <source>
        <dbReference type="Google" id="ProtNLM"/>
    </source>
</evidence>
<dbReference type="RefSeq" id="WP_379900461.1">
    <property type="nucleotide sequence ID" value="NZ_JBHULM010000004.1"/>
</dbReference>
<evidence type="ECO:0000313" key="1">
    <source>
        <dbReference type="EMBL" id="MFD2541102.1"/>
    </source>
</evidence>